<dbReference type="GO" id="GO:0005634">
    <property type="term" value="C:nucleus"/>
    <property type="evidence" value="ECO:0007669"/>
    <property type="project" value="TreeGrafter"/>
</dbReference>
<evidence type="ECO:0000313" key="3">
    <source>
        <dbReference type="EMBL" id="CCX32050.1"/>
    </source>
</evidence>
<evidence type="ECO:0000256" key="1">
    <source>
        <dbReference type="SAM" id="MobiDB-lite"/>
    </source>
</evidence>
<sequence length="325" mass="36406">MPWQWDSDDSEDGGVPLPPGRWDSRGVFHVTADEPQPEDPKPEDSQPKPKDPKPNQLKPKEPKPKEPKPKEPKPKEPKPKEPKPKDTKPVGPKNKPTHFLSLPLHHVPKLQDSIDQLVEEIATKFPSLKIPEGAVRPAAAAHITLGVMSLDSEEKILRAVELLKNMDMKAIWEKTVDFVDNGDSQSSGPIKFKLSLQGLATIASASKATVLFTMPNDPSNRLRRFAIKIRTKFIKEGLLFDEKRTLKLHLTLINTLYCVKENMRRNSTTCLVKLNCQDLIKEMGQRVLLEEVDIDQIAICMMGAKDKDGVTGGAGYEVLYGRSFE</sequence>
<gene>
    <name evidence="3" type="ORF">PCON_12320</name>
</gene>
<dbReference type="GO" id="GO:0006355">
    <property type="term" value="P:regulation of DNA-templated transcription"/>
    <property type="evidence" value="ECO:0007669"/>
    <property type="project" value="TreeGrafter"/>
</dbReference>
<dbReference type="PANTHER" id="PTHR13360">
    <property type="entry name" value="ACTIVATING SIGNAL COINTEGRATOR 1 COMPLEX SUBUNIT 1"/>
    <property type="match status" value="1"/>
</dbReference>
<dbReference type="PANTHER" id="PTHR13360:SF1">
    <property type="entry name" value="ACTIVATING SIGNAL COINTEGRATOR 1 COMPLEX SUBUNIT 1"/>
    <property type="match status" value="1"/>
</dbReference>
<dbReference type="OMA" id="HLTIGMI"/>
<dbReference type="AlphaFoldDB" id="U4LRT9"/>
<dbReference type="InterPro" id="IPR019510">
    <property type="entry name" value="AKAP7-like_phosphoesterase"/>
</dbReference>
<evidence type="ECO:0000259" key="2">
    <source>
        <dbReference type="Pfam" id="PF10469"/>
    </source>
</evidence>
<organism evidence="3 4">
    <name type="scientific">Pyronema omphalodes (strain CBS 100304)</name>
    <name type="common">Pyronema confluens</name>
    <dbReference type="NCBI Taxonomy" id="1076935"/>
    <lineage>
        <taxon>Eukaryota</taxon>
        <taxon>Fungi</taxon>
        <taxon>Dikarya</taxon>
        <taxon>Ascomycota</taxon>
        <taxon>Pezizomycotina</taxon>
        <taxon>Pezizomycetes</taxon>
        <taxon>Pezizales</taxon>
        <taxon>Pyronemataceae</taxon>
        <taxon>Pyronema</taxon>
    </lineage>
</organism>
<feature type="compositionally biased region" description="Acidic residues" evidence="1">
    <location>
        <begin position="1"/>
        <end position="12"/>
    </location>
</feature>
<feature type="region of interest" description="Disordered" evidence="1">
    <location>
        <begin position="1"/>
        <end position="102"/>
    </location>
</feature>
<dbReference type="GO" id="GO:0006307">
    <property type="term" value="P:DNA alkylation repair"/>
    <property type="evidence" value="ECO:0007669"/>
    <property type="project" value="InterPro"/>
</dbReference>
<accession>U4LRT9</accession>
<dbReference type="OrthoDB" id="277832at2759"/>
<dbReference type="Proteomes" id="UP000018144">
    <property type="component" value="Unassembled WGS sequence"/>
</dbReference>
<proteinExistence type="predicted"/>
<reference evidence="3 4" key="1">
    <citation type="journal article" date="2013" name="PLoS Genet.">
        <title>The genome and development-dependent transcriptomes of Pyronema confluens: a window into fungal evolution.</title>
        <authorList>
            <person name="Traeger S."/>
            <person name="Altegoer F."/>
            <person name="Freitag M."/>
            <person name="Gabaldon T."/>
            <person name="Kempken F."/>
            <person name="Kumar A."/>
            <person name="Marcet-Houben M."/>
            <person name="Poggeler S."/>
            <person name="Stajich J.E."/>
            <person name="Nowrousian M."/>
        </authorList>
    </citation>
    <scope>NUCLEOTIDE SEQUENCE [LARGE SCALE GENOMIC DNA]</scope>
    <source>
        <strain evidence="4">CBS 100304</strain>
        <tissue evidence="3">Vegetative mycelium</tissue>
    </source>
</reference>
<feature type="compositionally biased region" description="Basic and acidic residues" evidence="1">
    <location>
        <begin position="38"/>
        <end position="88"/>
    </location>
</feature>
<dbReference type="Gene3D" id="3.90.1140.10">
    <property type="entry name" value="Cyclic phosphodiesterase"/>
    <property type="match status" value="1"/>
</dbReference>
<protein>
    <submittedName>
        <fullName evidence="3">Similar to Activating signal cointegrator 1 complex subunit 1 acc. no. Q8N9N2</fullName>
    </submittedName>
</protein>
<keyword evidence="4" id="KW-1185">Reference proteome</keyword>
<evidence type="ECO:0000313" key="4">
    <source>
        <dbReference type="Proteomes" id="UP000018144"/>
    </source>
</evidence>
<dbReference type="eggNOG" id="ENOG502SBC7">
    <property type="taxonomic scope" value="Eukaryota"/>
</dbReference>
<dbReference type="InterPro" id="IPR009210">
    <property type="entry name" value="ASCC1"/>
</dbReference>
<dbReference type="EMBL" id="HF935724">
    <property type="protein sequence ID" value="CCX32050.1"/>
    <property type="molecule type" value="Genomic_DNA"/>
</dbReference>
<dbReference type="Pfam" id="PF10469">
    <property type="entry name" value="AKAP7_NLS"/>
    <property type="match status" value="1"/>
</dbReference>
<name>U4LRT9_PYROM</name>
<dbReference type="STRING" id="1076935.U4LRT9"/>
<feature type="domain" description="A-kinase anchor protein 7-like phosphoesterase" evidence="2">
    <location>
        <begin position="96"/>
        <end position="309"/>
    </location>
</feature>